<reference evidence="1" key="1">
    <citation type="journal article" date="2023" name="Science">
        <title>Genome structures resolve the early diversification of teleost fishes.</title>
        <authorList>
            <person name="Parey E."/>
            <person name="Louis A."/>
            <person name="Montfort J."/>
            <person name="Bouchez O."/>
            <person name="Roques C."/>
            <person name="Iampietro C."/>
            <person name="Lluch J."/>
            <person name="Castinel A."/>
            <person name="Donnadieu C."/>
            <person name="Desvignes T."/>
            <person name="Floi Bucao C."/>
            <person name="Jouanno E."/>
            <person name="Wen M."/>
            <person name="Mejri S."/>
            <person name="Dirks R."/>
            <person name="Jansen H."/>
            <person name="Henkel C."/>
            <person name="Chen W.J."/>
            <person name="Zahm M."/>
            <person name="Cabau C."/>
            <person name="Klopp C."/>
            <person name="Thompson A.W."/>
            <person name="Robinson-Rechavi M."/>
            <person name="Braasch I."/>
            <person name="Lecointre G."/>
            <person name="Bobe J."/>
            <person name="Postlethwait J.H."/>
            <person name="Berthelot C."/>
            <person name="Roest Crollius H."/>
            <person name="Guiguen Y."/>
        </authorList>
    </citation>
    <scope>NUCLEOTIDE SEQUENCE</scope>
    <source>
        <strain evidence="1">WJC10195</strain>
    </source>
</reference>
<accession>A0A9Q1F2A7</accession>
<evidence type="ECO:0000313" key="1">
    <source>
        <dbReference type="EMBL" id="KAJ8349692.1"/>
    </source>
</evidence>
<name>A0A9Q1F2A7_SYNKA</name>
<comment type="caution">
    <text evidence="1">The sequence shown here is derived from an EMBL/GenBank/DDBJ whole genome shotgun (WGS) entry which is preliminary data.</text>
</comment>
<protein>
    <submittedName>
        <fullName evidence="1">Uncharacterized protein</fullName>
    </submittedName>
</protein>
<sequence>MQRGETLKHTPPIFTERDNCGEPNLSTVWIIKSSIKGLGYLMPLFKANRVPGNCNIFIGTLLTFNSMV</sequence>
<dbReference type="EMBL" id="JAINUF010000009">
    <property type="protein sequence ID" value="KAJ8349692.1"/>
    <property type="molecule type" value="Genomic_DNA"/>
</dbReference>
<dbReference type="AlphaFoldDB" id="A0A9Q1F2A7"/>
<dbReference type="Proteomes" id="UP001152622">
    <property type="component" value="Chromosome 9"/>
</dbReference>
<proteinExistence type="predicted"/>
<gene>
    <name evidence="1" type="ORF">SKAU_G00248220</name>
</gene>
<evidence type="ECO:0000313" key="2">
    <source>
        <dbReference type="Proteomes" id="UP001152622"/>
    </source>
</evidence>
<keyword evidence="2" id="KW-1185">Reference proteome</keyword>
<dbReference type="OrthoDB" id="9739277at2759"/>
<organism evidence="1 2">
    <name type="scientific">Synaphobranchus kaupii</name>
    <name type="common">Kaup's arrowtooth eel</name>
    <dbReference type="NCBI Taxonomy" id="118154"/>
    <lineage>
        <taxon>Eukaryota</taxon>
        <taxon>Metazoa</taxon>
        <taxon>Chordata</taxon>
        <taxon>Craniata</taxon>
        <taxon>Vertebrata</taxon>
        <taxon>Euteleostomi</taxon>
        <taxon>Actinopterygii</taxon>
        <taxon>Neopterygii</taxon>
        <taxon>Teleostei</taxon>
        <taxon>Anguilliformes</taxon>
        <taxon>Synaphobranchidae</taxon>
        <taxon>Synaphobranchus</taxon>
    </lineage>
</organism>